<feature type="domain" description="EF-hand" evidence="15">
    <location>
        <begin position="20"/>
        <end position="55"/>
    </location>
</feature>
<dbReference type="PROSITE" id="PS00018">
    <property type="entry name" value="EF_HAND_1"/>
    <property type="match status" value="2"/>
</dbReference>
<evidence type="ECO:0000259" key="15">
    <source>
        <dbReference type="PROSITE" id="PS50222"/>
    </source>
</evidence>
<feature type="region of interest" description="Disordered" evidence="13">
    <location>
        <begin position="1486"/>
        <end position="1518"/>
    </location>
</feature>
<feature type="region of interest" description="Disordered" evidence="13">
    <location>
        <begin position="383"/>
        <end position="413"/>
    </location>
</feature>
<feature type="compositionally biased region" description="Low complexity" evidence="13">
    <location>
        <begin position="399"/>
        <end position="410"/>
    </location>
</feature>
<evidence type="ECO:0000256" key="3">
    <source>
        <dbReference type="ARBA" id="ARBA00022448"/>
    </source>
</evidence>
<feature type="compositionally biased region" description="Polar residues" evidence="13">
    <location>
        <begin position="1072"/>
        <end position="1093"/>
    </location>
</feature>
<feature type="repeat" description="Solcar" evidence="12">
    <location>
        <begin position="2203"/>
        <end position="2276"/>
    </location>
</feature>
<dbReference type="Gene3D" id="1.10.238.10">
    <property type="entry name" value="EF-hand"/>
    <property type="match status" value="2"/>
</dbReference>
<keyword evidence="7" id="KW-0999">Mitochondrion inner membrane</keyword>
<evidence type="ECO:0000256" key="4">
    <source>
        <dbReference type="ARBA" id="ARBA00022692"/>
    </source>
</evidence>
<dbReference type="Pfam" id="PF00153">
    <property type="entry name" value="Mito_carr"/>
    <property type="match status" value="6"/>
</dbReference>
<keyword evidence="4 12" id="KW-0812">Transmembrane</keyword>
<dbReference type="PROSITE" id="PS50222">
    <property type="entry name" value="EF_HAND_2"/>
    <property type="match status" value="3"/>
</dbReference>
<feature type="region of interest" description="Disordered" evidence="13">
    <location>
        <begin position="1421"/>
        <end position="1442"/>
    </location>
</feature>
<comment type="similarity">
    <text evidence="2">Belongs to the mitochondrial carrier (TC 2.A.29) family.</text>
</comment>
<feature type="region of interest" description="Disordered" evidence="13">
    <location>
        <begin position="1549"/>
        <end position="1576"/>
    </location>
</feature>
<evidence type="ECO:0000256" key="10">
    <source>
        <dbReference type="ARBA" id="ARBA00023128"/>
    </source>
</evidence>
<evidence type="ECO:0000256" key="8">
    <source>
        <dbReference type="ARBA" id="ARBA00022837"/>
    </source>
</evidence>
<feature type="compositionally biased region" description="Low complexity" evidence="13">
    <location>
        <begin position="820"/>
        <end position="829"/>
    </location>
</feature>
<keyword evidence="17" id="KW-1185">Reference proteome</keyword>
<organism evidence="16 17">
    <name type="scientific">Colletotrichum shisoi</name>
    <dbReference type="NCBI Taxonomy" id="2078593"/>
    <lineage>
        <taxon>Eukaryota</taxon>
        <taxon>Fungi</taxon>
        <taxon>Dikarya</taxon>
        <taxon>Ascomycota</taxon>
        <taxon>Pezizomycotina</taxon>
        <taxon>Sordariomycetes</taxon>
        <taxon>Hypocreomycetidae</taxon>
        <taxon>Glomerellales</taxon>
        <taxon>Glomerellaceae</taxon>
        <taxon>Colletotrichum</taxon>
        <taxon>Colletotrichum destructivum species complex</taxon>
    </lineage>
</organism>
<dbReference type="InterPro" id="IPR018247">
    <property type="entry name" value="EF_Hand_1_Ca_BS"/>
</dbReference>
<dbReference type="GO" id="GO:0005509">
    <property type="term" value="F:calcium ion binding"/>
    <property type="evidence" value="ECO:0007669"/>
    <property type="project" value="InterPro"/>
</dbReference>
<feature type="region of interest" description="Disordered" evidence="13">
    <location>
        <begin position="966"/>
        <end position="1006"/>
    </location>
</feature>
<feature type="compositionally biased region" description="Low complexity" evidence="13">
    <location>
        <begin position="288"/>
        <end position="297"/>
    </location>
</feature>
<evidence type="ECO:0000256" key="6">
    <source>
        <dbReference type="ARBA" id="ARBA00022737"/>
    </source>
</evidence>
<feature type="non-terminal residue" evidence="16">
    <location>
        <position position="2504"/>
    </location>
</feature>
<dbReference type="InterPro" id="IPR002067">
    <property type="entry name" value="MCP"/>
</dbReference>
<dbReference type="PANTHER" id="PTHR45667">
    <property type="entry name" value="S-ADENOSYLMETHIONINE MITOCHONDRIAL CARRIER PROTEIN"/>
    <property type="match status" value="1"/>
</dbReference>
<evidence type="ECO:0000313" key="16">
    <source>
        <dbReference type="EMBL" id="TQN74742.1"/>
    </source>
</evidence>
<feature type="compositionally biased region" description="Pro residues" evidence="13">
    <location>
        <begin position="938"/>
        <end position="948"/>
    </location>
</feature>
<feature type="compositionally biased region" description="Polar residues" evidence="13">
    <location>
        <begin position="740"/>
        <end position="749"/>
    </location>
</feature>
<evidence type="ECO:0000256" key="9">
    <source>
        <dbReference type="ARBA" id="ARBA00022989"/>
    </source>
</evidence>
<evidence type="ECO:0000256" key="11">
    <source>
        <dbReference type="ARBA" id="ARBA00023136"/>
    </source>
</evidence>
<feature type="compositionally biased region" description="Basic and acidic residues" evidence="13">
    <location>
        <begin position="830"/>
        <end position="841"/>
    </location>
</feature>
<evidence type="ECO:0000313" key="17">
    <source>
        <dbReference type="Proteomes" id="UP000326340"/>
    </source>
</evidence>
<feature type="compositionally biased region" description="Polar residues" evidence="13">
    <location>
        <begin position="389"/>
        <end position="398"/>
    </location>
</feature>
<evidence type="ECO:0000256" key="2">
    <source>
        <dbReference type="ARBA" id="ARBA00006375"/>
    </source>
</evidence>
<dbReference type="InterPro" id="IPR002048">
    <property type="entry name" value="EF_hand_dom"/>
</dbReference>
<dbReference type="GO" id="GO:0055085">
    <property type="term" value="P:transmembrane transport"/>
    <property type="evidence" value="ECO:0007669"/>
    <property type="project" value="InterPro"/>
</dbReference>
<feature type="repeat" description="Solcar" evidence="12">
    <location>
        <begin position="425"/>
        <end position="530"/>
    </location>
</feature>
<dbReference type="Gene3D" id="1.50.40.10">
    <property type="entry name" value="Mitochondrial carrier domain"/>
    <property type="match status" value="2"/>
</dbReference>
<feature type="compositionally biased region" description="Polar residues" evidence="13">
    <location>
        <begin position="1486"/>
        <end position="1500"/>
    </location>
</feature>
<evidence type="ECO:0000256" key="1">
    <source>
        <dbReference type="ARBA" id="ARBA00004448"/>
    </source>
</evidence>
<feature type="transmembrane region" description="Helical" evidence="14">
    <location>
        <begin position="1677"/>
        <end position="1700"/>
    </location>
</feature>
<evidence type="ECO:0000256" key="5">
    <source>
        <dbReference type="ARBA" id="ARBA00022723"/>
    </source>
</evidence>
<dbReference type="SUPFAM" id="SSF47473">
    <property type="entry name" value="EF-hand"/>
    <property type="match status" value="1"/>
</dbReference>
<feature type="compositionally biased region" description="Basic residues" evidence="13">
    <location>
        <begin position="2101"/>
        <end position="2110"/>
    </location>
</feature>
<feature type="domain" description="EF-hand" evidence="15">
    <location>
        <begin position="162"/>
        <end position="197"/>
    </location>
</feature>
<dbReference type="EMBL" id="PUHP01000023">
    <property type="protein sequence ID" value="TQN74742.1"/>
    <property type="molecule type" value="Genomic_DNA"/>
</dbReference>
<dbReference type="SMART" id="SM00054">
    <property type="entry name" value="EFh"/>
    <property type="match status" value="4"/>
</dbReference>
<evidence type="ECO:0000256" key="14">
    <source>
        <dbReference type="SAM" id="Phobius"/>
    </source>
</evidence>
<evidence type="ECO:0000256" key="12">
    <source>
        <dbReference type="PROSITE-ProRule" id="PRU00282"/>
    </source>
</evidence>
<dbReference type="Proteomes" id="UP000326340">
    <property type="component" value="Unassembled WGS sequence"/>
</dbReference>
<dbReference type="CDD" id="cd00051">
    <property type="entry name" value="EFh"/>
    <property type="match status" value="1"/>
</dbReference>
<feature type="compositionally biased region" description="Low complexity" evidence="13">
    <location>
        <begin position="306"/>
        <end position="338"/>
    </location>
</feature>
<feature type="compositionally biased region" description="Polar residues" evidence="13">
    <location>
        <begin position="842"/>
        <end position="853"/>
    </location>
</feature>
<comment type="subcellular location">
    <subcellularLocation>
        <location evidence="1">Mitochondrion inner membrane</location>
        <topology evidence="1">Multi-pass membrane protein</topology>
    </subcellularLocation>
</comment>
<evidence type="ECO:0000256" key="7">
    <source>
        <dbReference type="ARBA" id="ARBA00022792"/>
    </source>
</evidence>
<dbReference type="InterPro" id="IPR018108">
    <property type="entry name" value="MCP_transmembrane"/>
</dbReference>
<gene>
    <name evidence="16" type="primary">SAL1</name>
    <name evidence="16" type="ORF">CSHISOI_00616</name>
</gene>
<feature type="transmembrane region" description="Helical" evidence="14">
    <location>
        <begin position="1707"/>
        <end position="1724"/>
    </location>
</feature>
<dbReference type="InterPro" id="IPR011992">
    <property type="entry name" value="EF-hand-dom_pair"/>
</dbReference>
<proteinExistence type="inferred from homology"/>
<feature type="region of interest" description="Disordered" evidence="13">
    <location>
        <begin position="275"/>
        <end position="338"/>
    </location>
</feature>
<feature type="repeat" description="Solcar" evidence="12">
    <location>
        <begin position="543"/>
        <end position="632"/>
    </location>
</feature>
<keyword evidence="5" id="KW-0479">Metal-binding</keyword>
<dbReference type="Pfam" id="PF13349">
    <property type="entry name" value="DUF4097"/>
    <property type="match status" value="1"/>
</dbReference>
<feature type="region of interest" description="Disordered" evidence="13">
    <location>
        <begin position="936"/>
        <end position="955"/>
    </location>
</feature>
<keyword evidence="8" id="KW-0106">Calcium</keyword>
<dbReference type="FunFam" id="1.50.40.10:FF:000016">
    <property type="entry name" value="Solute carrier family 25 member 23"/>
    <property type="match status" value="1"/>
</dbReference>
<evidence type="ECO:0000256" key="13">
    <source>
        <dbReference type="SAM" id="MobiDB-lite"/>
    </source>
</evidence>
<feature type="region of interest" description="Disordered" evidence="13">
    <location>
        <begin position="820"/>
        <end position="924"/>
    </location>
</feature>
<dbReference type="PROSITE" id="PS50920">
    <property type="entry name" value="SOLCAR"/>
    <property type="match status" value="6"/>
</dbReference>
<dbReference type="InterPro" id="IPR023395">
    <property type="entry name" value="MCP_dom_sf"/>
</dbReference>
<feature type="compositionally biased region" description="Basic and acidic residues" evidence="13">
    <location>
        <begin position="1045"/>
        <end position="1060"/>
    </location>
</feature>
<feature type="region of interest" description="Disordered" evidence="13">
    <location>
        <begin position="1043"/>
        <end position="1093"/>
    </location>
</feature>
<accession>A0A5Q4C5W6</accession>
<keyword evidence="3" id="KW-0813">Transport</keyword>
<feature type="compositionally biased region" description="Basic and acidic residues" evidence="13">
    <location>
        <begin position="1563"/>
        <end position="1576"/>
    </location>
</feature>
<reference evidence="16 17" key="1">
    <citation type="journal article" date="2019" name="Sci. Rep.">
        <title>Colletotrichum shisoi sp. nov., an anthracnose pathogen of Perilla frutescens in Japan: molecular phylogenetic, morphological and genomic evidence.</title>
        <authorList>
            <person name="Gan P."/>
            <person name="Tsushima A."/>
            <person name="Hiroyama R."/>
            <person name="Narusaka M."/>
            <person name="Takano Y."/>
            <person name="Narusaka Y."/>
            <person name="Kawaradani M."/>
            <person name="Damm U."/>
            <person name="Shirasu K."/>
        </authorList>
    </citation>
    <scope>NUCLEOTIDE SEQUENCE [LARGE SCALE GENOMIC DNA]</scope>
    <source>
        <strain evidence="16 17">PG-2018a</strain>
    </source>
</reference>
<comment type="caution">
    <text evidence="16">The sequence shown here is derived from an EMBL/GenBank/DDBJ whole genome shotgun (WGS) entry which is preliminary data.</text>
</comment>
<dbReference type="Pfam" id="PF13499">
    <property type="entry name" value="EF-hand_7"/>
    <property type="match status" value="1"/>
</dbReference>
<feature type="repeat" description="Solcar" evidence="12">
    <location>
        <begin position="2417"/>
        <end position="2500"/>
    </location>
</feature>
<feature type="repeat" description="Solcar" evidence="12">
    <location>
        <begin position="2300"/>
        <end position="2391"/>
    </location>
</feature>
<keyword evidence="9 14" id="KW-1133">Transmembrane helix</keyword>
<keyword evidence="11 12" id="KW-0472">Membrane</keyword>
<dbReference type="OrthoDB" id="270584at2759"/>
<dbReference type="SUPFAM" id="SSF103506">
    <property type="entry name" value="Mitochondrial carrier"/>
    <property type="match status" value="2"/>
</dbReference>
<dbReference type="PRINTS" id="PR00926">
    <property type="entry name" value="MITOCARRIER"/>
</dbReference>
<feature type="domain" description="EF-hand" evidence="15">
    <location>
        <begin position="126"/>
        <end position="161"/>
    </location>
</feature>
<feature type="region of interest" description="Disordered" evidence="13">
    <location>
        <begin position="2099"/>
        <end position="2144"/>
    </location>
</feature>
<feature type="region of interest" description="Disordered" evidence="13">
    <location>
        <begin position="740"/>
        <end position="772"/>
    </location>
</feature>
<keyword evidence="6" id="KW-0677">Repeat</keyword>
<name>A0A5Q4C5W6_9PEZI</name>
<keyword evidence="10" id="KW-0496">Mitochondrion</keyword>
<dbReference type="InterPro" id="IPR025164">
    <property type="entry name" value="Toastrack_DUF4097"/>
</dbReference>
<sequence length="2504" mass="268630">MGVAEWVAERQMEVEESQNQRDKRVEDLWRQLDPNGSGHLDFKGLQKGLRKIDHPMKNADHMLRKIMTVVDTNDDGKIQYEGESSVAWESRAWGWSYWPGSPVLRRLREIGADDDLPPELRCFVEQTERQLMFLFQSIDKDNDGRLDKTELQEAFRRAGLVVPMRKLASFFGDIDMNNDGYISFEEWRDFLLFMPTHNSNAPLKAVMDYYSSIVTLSAEGDSMVSEETLEGSGTTGFLLQTLFGSILKLASPSYSDPSAGNIQLLSDEDGNSVAVVVPSREGPGSGPSGLSQLPASPKQQRRRSLSKNNNSDNSNSSSGYASSSADLDPASSQQQVSSVQAMVLPISPPGYSGTSANMNDMNMEAAVLQACIQAADEKPTVILGRTPGAGTSQANQVTGSSSEQGSSSSSDATVAPKFKRLTDFVPDPGYFIAGAVAGGLSRTATAPLDRLKVYLLVNTRASTDTAASALKQGRPLLALHNAVKPFGDAVKDLWKAGGMRSLFAGNGLNVIKIMPESAIKFGSYEAAKRTLSKLEGHNDPRQINSYSKFVAGGVAGMVAQFCVYPLDTLKFRLQTSTVQGGLSGNALVIDTAKKMWQAGGVRIAYRGVTMGLMGMFPYSAIDMGTFEFLKTSYKTYMSKYRGIHEEDAKPGNIMTGIIGATSGAFGASVVYPLNVLRTRLQTQGTVMHPATYTGIMDVAQQTLKNEGVRGMYKGLTPNLLKVAPALKTAAMPAPYSDNLYSANDSDSVQTPDDDLDDHLSPTDGYFQSSTSSSAAAIYPPQQQAHGHYSQDDVIAATTFPTSAGVPHVPNVLVQDPSLRLQQEASSSSASKKDREAREETRLSSSPVGRTSSPAAPVDENYHYDDGVSSTAADSEATPSHTTTATTTAYTYTPSHTAQSSSSYTPYAPSADAPLRTPQTHPIRSRYSHPASLFHVPREAPPAYTPSPTSPLASSPTDLRNYQTFTSNMGAPDEEARLLGRNPESMGGEPCGGDDDPRPSPSWRQRALKKHSWASRRTLKMALLAALVFFTVSGFLSMLVTSVRSKPSDKSPSKQPVKEYDPVTGLPIKDGPSQPNEPAQPGQPSSSIPWNPSSTCLQTQHRFAPKVYDLSFTPDKTLSVLQGIESDAPSRGFQPQVSGDFVVRRQQGNAPGPFVELEVVANDAALDVDVEWDSEHQELLIKTPQRIEWNRSLRPCIVLRATIWVPEGAELSHLYLAAINVGVKLAGDLSVIVENGFEIGTMSGDVHNFMEPQDAHRLNSRNVVVRTISGDITGSWPLYDSLKISSDSGDIRVGVTPQQVSESKPRSAVLEVSTISGDIIVTEPIDAAVQSSKPDTAVPPRDYITTLDTRSGGIRAWVAFSSAAAVESISGDIAAEFLPVYNISLLQSTKVSELRTKTRSGDVAVKVLDPIWVEIAGTEGAPSVEKPRVNPDEPVEIPTNPLPIPNIPKIPRMPGAPFIPDFGNPYKHIPVPAGRWTDAWPIRRSSSADVATQTDEGTVSISERPPMRHFKSTHGTVSGDMRVRYPSSWEGSATAESISGEISIRGNDVHIDSRTQWPNGRGPATRDRPAAKTPAERRVVQQAPVDLAVPDLVLHPPLQPGQADAQRRQREHSQYLLARLVVAVHGVQRGQRVPHLARREALQDPLEPRPAIFIWRGRRAAVAARHADPRAPEPADTAAAAVVVVVFVVVVIVGGGGLLSFGRGHGGLGGLGGVAVSLALAEALAEDPAVDGRKGRDAEDGLDAALDAHPEPAVPELEALPRVPLPRAVGRDGRDGRRCGGFRSGETKATSFRTINAAMSRLCASRNSRRVSSYIDFLAAAAAAVRPGTPIPGSSMTRVPTLGSRSAFTPSRIQRPASHSWPLTRASHRAASLSRHEAVLGEAQQGPVDHDAGVLGVDLRHVPRGRGVLGGPRLGLGGARSGEERVADAAAEVGALVPAHLQAGPQLDAVQVRVQLRRQLLPHRGPVLLGQAKADERGLRPLVVDVAALVDVVHVVALGDVGGHGDAPQAAAPVAGEQPHEHGLVLVVLVVCEEQALHAQRGAHAAEPVLIVSTCGRMWESFRTSLATARASSALPSLSRWSTMKADSLVSGLSTMRMSGMRSRRRLKRKARAMESTPPDTARPMRRGREMRARGKRGGVAARTASRNSTKVMGFGTGWRNWWVATAFGFVATAAAVADASEELVEPIPLIFRLSPDEMSSSNPPFTTALLAGGIAGTTVDLSLFPLDTLKTRLQSSAGFFPSGGFTGIYRGIGSAVIGSAPGAAFFFCTYEGSKSLISARLASLSSSSSSSGTSKPAAWVDPVSHMLAASLGEIAACAVRVPTEVVKQRAQAGQHGGSSLLAFRSILAQYNTPAGLAGVWRELYRGWSITVLREVPFTIIQFPLWERLKRWGRERKQNKNWKLDVDGAAKKQIEYEVSAAESALYGSVAGAAAAGITTPLDVLKTRVMLSQQKEKIGDVLRTIYRQHGIRPFFAGIGPRVMWISIGGSIFLGSYQFASNTLTGA</sequence>
<feature type="compositionally biased region" description="Low complexity" evidence="13">
    <location>
        <begin position="876"/>
        <end position="909"/>
    </location>
</feature>
<protein>
    <submittedName>
        <fullName evidence="16">Calcium-binding mitochondrial carrier SAL1</fullName>
    </submittedName>
</protein>
<feature type="repeat" description="Solcar" evidence="12">
    <location>
        <begin position="650"/>
        <end position="739"/>
    </location>
</feature>
<dbReference type="GO" id="GO:0005743">
    <property type="term" value="C:mitochondrial inner membrane"/>
    <property type="evidence" value="ECO:0007669"/>
    <property type="project" value="UniProtKB-SubCell"/>
</dbReference>